<dbReference type="RefSeq" id="XP_062731334.1">
    <property type="nucleotide sequence ID" value="XM_062880016.1"/>
</dbReference>
<evidence type="ECO:0000313" key="3">
    <source>
        <dbReference type="Proteomes" id="UP001322138"/>
    </source>
</evidence>
<keyword evidence="3" id="KW-1185">Reference proteome</keyword>
<dbReference type="Proteomes" id="UP001322138">
    <property type="component" value="Unassembled WGS sequence"/>
</dbReference>
<protein>
    <submittedName>
        <fullName evidence="2">Uncharacterized protein</fullName>
    </submittedName>
</protein>
<accession>A0ABR0FFZ7</accession>
<evidence type="ECO:0000313" key="2">
    <source>
        <dbReference type="EMBL" id="KAK4642358.1"/>
    </source>
</evidence>
<dbReference type="GeneID" id="87899498"/>
<reference evidence="2 3" key="1">
    <citation type="journal article" date="2023" name="bioRxiv">
        <title>High-quality genome assemblies of four members of thePodospora anserinaspecies complex.</title>
        <authorList>
            <person name="Ament-Velasquez S.L."/>
            <person name="Vogan A.A."/>
            <person name="Wallerman O."/>
            <person name="Hartmann F."/>
            <person name="Gautier V."/>
            <person name="Silar P."/>
            <person name="Giraud T."/>
            <person name="Johannesson H."/>
        </authorList>
    </citation>
    <scope>NUCLEOTIDE SEQUENCE [LARGE SCALE GENOMIC DNA]</scope>
    <source>
        <strain evidence="2 3">CBS 112042</strain>
    </source>
</reference>
<feature type="coiled-coil region" evidence="1">
    <location>
        <begin position="116"/>
        <end position="192"/>
    </location>
</feature>
<keyword evidence="1" id="KW-0175">Coiled coil</keyword>
<dbReference type="EMBL" id="JAFFGZ010000007">
    <property type="protein sequence ID" value="KAK4642358.1"/>
    <property type="molecule type" value="Genomic_DNA"/>
</dbReference>
<gene>
    <name evidence="2" type="ORF">QC761_508075</name>
</gene>
<sequence length="274" mass="32199">MANNVYIWKDIKKLIDQKNKYPEGHAADKYVLNCTARILTGILHTSHCVAWSILLRDARAKLAEANDIYWRASAREMKDRKPTGKIHVAYGLALQRDFFIELVEWLQFSTSSMDYDEELQRKLQDTEQMLKKTQKKLWETEKMWKENEKWLDNTEKVVEKIEKRLQETKKKLGETEKTLEITKERLEKLEKLEGLEKAKTIEESAKMLKKAKKLDELPETLEERPNKLDKAKKLDGFPKMPEELADKLENLCIKQDLNVFDDDEDWVIVEAGSA</sequence>
<proteinExistence type="predicted"/>
<evidence type="ECO:0000256" key="1">
    <source>
        <dbReference type="SAM" id="Coils"/>
    </source>
</evidence>
<organism evidence="2 3">
    <name type="scientific">Podospora bellae-mahoneyi</name>
    <dbReference type="NCBI Taxonomy" id="2093777"/>
    <lineage>
        <taxon>Eukaryota</taxon>
        <taxon>Fungi</taxon>
        <taxon>Dikarya</taxon>
        <taxon>Ascomycota</taxon>
        <taxon>Pezizomycotina</taxon>
        <taxon>Sordariomycetes</taxon>
        <taxon>Sordariomycetidae</taxon>
        <taxon>Sordariales</taxon>
        <taxon>Podosporaceae</taxon>
        <taxon>Podospora</taxon>
    </lineage>
</organism>
<comment type="caution">
    <text evidence="2">The sequence shown here is derived from an EMBL/GenBank/DDBJ whole genome shotgun (WGS) entry which is preliminary data.</text>
</comment>
<name>A0ABR0FFZ7_9PEZI</name>